<dbReference type="EMBL" id="JBHUCP010000028">
    <property type="protein sequence ID" value="MFD1534178.1"/>
    <property type="molecule type" value="Genomic_DNA"/>
</dbReference>
<gene>
    <name evidence="3" type="ORF">ACFSCY_32660</name>
</gene>
<keyword evidence="1" id="KW-0233">DNA recombination</keyword>
<keyword evidence="4" id="KW-1185">Reference proteome</keyword>
<name>A0ABW4FVL3_9PSEU</name>
<dbReference type="InterPro" id="IPR011010">
    <property type="entry name" value="DNA_brk_join_enz"/>
</dbReference>
<evidence type="ECO:0000259" key="2">
    <source>
        <dbReference type="PROSITE" id="PS51898"/>
    </source>
</evidence>
<dbReference type="Pfam" id="PF00589">
    <property type="entry name" value="Phage_integrase"/>
    <property type="match status" value="1"/>
</dbReference>
<evidence type="ECO:0000313" key="3">
    <source>
        <dbReference type="EMBL" id="MFD1534178.1"/>
    </source>
</evidence>
<feature type="domain" description="Tyr recombinase" evidence="2">
    <location>
        <begin position="1"/>
        <end position="150"/>
    </location>
</feature>
<sequence length="169" mass="18266">MTATDRQTAVSPPLRVTRALAELNSGKQRLKGPKSSAGNRTVALPAAILPEIREHLERYAEAEPNGRLLIGPQRATPRRSSFNRIWKRALAKSGANPTLHLHDLRHTGGTLAAQTGATLKEVMSRIGHGSARAALIYQHATSERDQRIAEALNLMIEEARAAGEEAAAD</sequence>
<organism evidence="3 4">
    <name type="scientific">Pseudonocardia aurantiaca</name>
    <dbReference type="NCBI Taxonomy" id="75290"/>
    <lineage>
        <taxon>Bacteria</taxon>
        <taxon>Bacillati</taxon>
        <taxon>Actinomycetota</taxon>
        <taxon>Actinomycetes</taxon>
        <taxon>Pseudonocardiales</taxon>
        <taxon>Pseudonocardiaceae</taxon>
        <taxon>Pseudonocardia</taxon>
    </lineage>
</organism>
<dbReference type="InterPro" id="IPR002104">
    <property type="entry name" value="Integrase_catalytic"/>
</dbReference>
<dbReference type="SUPFAM" id="SSF56349">
    <property type="entry name" value="DNA breaking-rejoining enzymes"/>
    <property type="match status" value="1"/>
</dbReference>
<reference evidence="4" key="1">
    <citation type="journal article" date="2019" name="Int. J. Syst. Evol. Microbiol.">
        <title>The Global Catalogue of Microorganisms (GCM) 10K type strain sequencing project: providing services to taxonomists for standard genome sequencing and annotation.</title>
        <authorList>
            <consortium name="The Broad Institute Genomics Platform"/>
            <consortium name="The Broad Institute Genome Sequencing Center for Infectious Disease"/>
            <person name="Wu L."/>
            <person name="Ma J."/>
        </authorList>
    </citation>
    <scope>NUCLEOTIDE SEQUENCE [LARGE SCALE GENOMIC DNA]</scope>
    <source>
        <strain evidence="4">JCM 12165</strain>
    </source>
</reference>
<dbReference type="Gene3D" id="1.10.443.10">
    <property type="entry name" value="Intergrase catalytic core"/>
    <property type="match status" value="1"/>
</dbReference>
<evidence type="ECO:0000256" key="1">
    <source>
        <dbReference type="ARBA" id="ARBA00023172"/>
    </source>
</evidence>
<dbReference type="PROSITE" id="PS51898">
    <property type="entry name" value="TYR_RECOMBINASE"/>
    <property type="match status" value="1"/>
</dbReference>
<comment type="caution">
    <text evidence="3">The sequence shown here is derived from an EMBL/GenBank/DDBJ whole genome shotgun (WGS) entry which is preliminary data.</text>
</comment>
<dbReference type="Proteomes" id="UP001597145">
    <property type="component" value="Unassembled WGS sequence"/>
</dbReference>
<accession>A0ABW4FVL3</accession>
<evidence type="ECO:0000313" key="4">
    <source>
        <dbReference type="Proteomes" id="UP001597145"/>
    </source>
</evidence>
<dbReference type="InterPro" id="IPR013762">
    <property type="entry name" value="Integrase-like_cat_sf"/>
</dbReference>
<dbReference type="RefSeq" id="WP_343984512.1">
    <property type="nucleotide sequence ID" value="NZ_BAAAJG010000023.1"/>
</dbReference>
<proteinExistence type="predicted"/>
<protein>
    <submittedName>
        <fullName evidence="3">Tyrosine-type recombinase/integrase</fullName>
    </submittedName>
</protein>